<dbReference type="Gene3D" id="1.20.1070.10">
    <property type="entry name" value="Rhodopsin 7-helix transmembrane proteins"/>
    <property type="match status" value="1"/>
</dbReference>
<comment type="subcellular location">
    <subcellularLocation>
        <location evidence="1">Membrane</location>
    </subcellularLocation>
</comment>
<dbReference type="EnsemblMetazoa" id="XM_038192205.1">
    <property type="protein sequence ID" value="XP_038048133.1"/>
    <property type="gene ID" value="LOC119722157"/>
</dbReference>
<keyword evidence="5" id="KW-0807">Transducer</keyword>
<dbReference type="GeneID" id="119722157"/>
<dbReference type="InterPro" id="IPR017452">
    <property type="entry name" value="GPCR_Rhodpsn_7TM"/>
</dbReference>
<feature type="transmembrane region" description="Helical" evidence="6">
    <location>
        <begin position="281"/>
        <end position="302"/>
    </location>
</feature>
<evidence type="ECO:0000256" key="6">
    <source>
        <dbReference type="SAM" id="Phobius"/>
    </source>
</evidence>
<dbReference type="GO" id="GO:0016020">
    <property type="term" value="C:membrane"/>
    <property type="evidence" value="ECO:0007669"/>
    <property type="project" value="UniProtKB-SubCell"/>
</dbReference>
<feature type="transmembrane region" description="Helical" evidence="6">
    <location>
        <begin position="18"/>
        <end position="39"/>
    </location>
</feature>
<dbReference type="SUPFAM" id="SSF81321">
    <property type="entry name" value="Family A G protein-coupled receptor-like"/>
    <property type="match status" value="1"/>
</dbReference>
<evidence type="ECO:0000313" key="9">
    <source>
        <dbReference type="Proteomes" id="UP000887568"/>
    </source>
</evidence>
<proteinExistence type="inferred from homology"/>
<evidence type="ECO:0000256" key="4">
    <source>
        <dbReference type="ARBA" id="ARBA00023136"/>
    </source>
</evidence>
<dbReference type="AlphaFoldDB" id="A0A913Z8K8"/>
<feature type="transmembrane region" description="Helical" evidence="6">
    <location>
        <begin position="178"/>
        <end position="201"/>
    </location>
</feature>
<keyword evidence="5" id="KW-0675">Receptor</keyword>
<feature type="transmembrane region" description="Helical" evidence="6">
    <location>
        <begin position="96"/>
        <end position="118"/>
    </location>
</feature>
<dbReference type="PROSITE" id="PS50262">
    <property type="entry name" value="G_PROTEIN_RECEP_F1_2"/>
    <property type="match status" value="1"/>
</dbReference>
<dbReference type="GO" id="GO:0004930">
    <property type="term" value="F:G protein-coupled receptor activity"/>
    <property type="evidence" value="ECO:0007669"/>
    <property type="project" value="UniProtKB-KW"/>
</dbReference>
<dbReference type="PANTHER" id="PTHR45698:SF1">
    <property type="entry name" value="TRACE AMINE-ASSOCIATED RECEPTOR 13C-LIKE"/>
    <property type="match status" value="1"/>
</dbReference>
<dbReference type="Pfam" id="PF00001">
    <property type="entry name" value="7tm_1"/>
    <property type="match status" value="1"/>
</dbReference>
<keyword evidence="5" id="KW-0297">G-protein coupled receptor</keyword>
<evidence type="ECO:0000256" key="1">
    <source>
        <dbReference type="ARBA" id="ARBA00004370"/>
    </source>
</evidence>
<feature type="domain" description="G-protein coupled receptors family 1 profile" evidence="7">
    <location>
        <begin position="30"/>
        <end position="300"/>
    </location>
</feature>
<dbReference type="Proteomes" id="UP000887568">
    <property type="component" value="Unplaced"/>
</dbReference>
<dbReference type="CDD" id="cd00637">
    <property type="entry name" value="7tm_classA_rhodopsin-like"/>
    <property type="match status" value="1"/>
</dbReference>
<feature type="transmembrane region" description="Helical" evidence="6">
    <location>
        <begin position="249"/>
        <end position="269"/>
    </location>
</feature>
<evidence type="ECO:0000313" key="8">
    <source>
        <dbReference type="EnsemblMetazoa" id="XP_038048133.1"/>
    </source>
</evidence>
<sequence length="343" mass="38563">MNATVEVVLTNLSLGEKITFGIIAALGIVGNSLVVYVLTHMVKSRKGNVNILIINQSLVDLATSVLLILCFLTPEPPLPSSPTAARFLCSVWNSKYLFWATIISSTFNLVCLTLERYFAIVYPFKYRSCTLFTWPKSLVLAIVPVLVGYSYQAYFPAMHVVEDDKCVVNEFSSRAAQIVYAVIILLVTYLLPLGVMTFAYIRIYKALKTESIGNITGESCQSTNATGNQRHNPNDINEKALRNIVKTLILVYVVFGLCWAPNEVFYFYFNVSGNQHINETVYNITICLAFFNMCANPFIYAFKYRRFREGLQRAMPRLGRLLCVPDTSLLQEENSPQLSTSVV</sequence>
<protein>
    <recommendedName>
        <fullName evidence="7">G-protein coupled receptors family 1 profile domain-containing protein</fullName>
    </recommendedName>
</protein>
<dbReference type="OMA" id="IYVLTHM"/>
<evidence type="ECO:0000259" key="7">
    <source>
        <dbReference type="PROSITE" id="PS50262"/>
    </source>
</evidence>
<keyword evidence="9" id="KW-1185">Reference proteome</keyword>
<dbReference type="InterPro" id="IPR000276">
    <property type="entry name" value="GPCR_Rhodpsn"/>
</dbReference>
<organism evidence="8 9">
    <name type="scientific">Patiria miniata</name>
    <name type="common">Bat star</name>
    <name type="synonym">Asterina miniata</name>
    <dbReference type="NCBI Taxonomy" id="46514"/>
    <lineage>
        <taxon>Eukaryota</taxon>
        <taxon>Metazoa</taxon>
        <taxon>Echinodermata</taxon>
        <taxon>Eleutherozoa</taxon>
        <taxon>Asterozoa</taxon>
        <taxon>Asteroidea</taxon>
        <taxon>Valvatacea</taxon>
        <taxon>Valvatida</taxon>
        <taxon>Asterinidae</taxon>
        <taxon>Patiria</taxon>
    </lineage>
</organism>
<dbReference type="PANTHER" id="PTHR45698">
    <property type="entry name" value="TRACE AMINE-ASSOCIATED RECEPTOR 19N-RELATED"/>
    <property type="match status" value="1"/>
</dbReference>
<name>A0A913Z8K8_PATMI</name>
<evidence type="ECO:0000256" key="5">
    <source>
        <dbReference type="RuleBase" id="RU000688"/>
    </source>
</evidence>
<dbReference type="PROSITE" id="PS00237">
    <property type="entry name" value="G_PROTEIN_RECEP_F1_1"/>
    <property type="match status" value="1"/>
</dbReference>
<reference evidence="8" key="1">
    <citation type="submission" date="2022-11" db="UniProtKB">
        <authorList>
            <consortium name="EnsemblMetazoa"/>
        </authorList>
    </citation>
    <scope>IDENTIFICATION</scope>
</reference>
<keyword evidence="4 6" id="KW-0472">Membrane</keyword>
<dbReference type="OrthoDB" id="10042731at2759"/>
<feature type="transmembrane region" description="Helical" evidence="6">
    <location>
        <begin position="51"/>
        <end position="74"/>
    </location>
</feature>
<comment type="similarity">
    <text evidence="5">Belongs to the G-protein coupled receptor 1 family.</text>
</comment>
<evidence type="ECO:0000256" key="2">
    <source>
        <dbReference type="ARBA" id="ARBA00022692"/>
    </source>
</evidence>
<feature type="transmembrane region" description="Helical" evidence="6">
    <location>
        <begin position="138"/>
        <end position="158"/>
    </location>
</feature>
<keyword evidence="3 6" id="KW-1133">Transmembrane helix</keyword>
<dbReference type="RefSeq" id="XP_038048133.1">
    <property type="nucleotide sequence ID" value="XM_038192205.1"/>
</dbReference>
<keyword evidence="2 5" id="KW-0812">Transmembrane</keyword>
<dbReference type="PRINTS" id="PR00237">
    <property type="entry name" value="GPCRRHODOPSN"/>
</dbReference>
<evidence type="ECO:0000256" key="3">
    <source>
        <dbReference type="ARBA" id="ARBA00022989"/>
    </source>
</evidence>
<accession>A0A913Z8K8</accession>